<keyword evidence="2 4" id="KW-0547">Nucleotide-binding</keyword>
<evidence type="ECO:0000256" key="1">
    <source>
        <dbReference type="ARBA" id="ARBA00022598"/>
    </source>
</evidence>
<dbReference type="Gene3D" id="3.40.50.20">
    <property type="match status" value="1"/>
</dbReference>
<dbReference type="Pfam" id="PF18603">
    <property type="entry name" value="LAL_C2"/>
    <property type="match status" value="1"/>
</dbReference>
<comment type="caution">
    <text evidence="6">The sequence shown here is derived from an EMBL/GenBank/DDBJ whole genome shotgun (WGS) entry which is preliminary data.</text>
</comment>
<dbReference type="SMART" id="SM01209">
    <property type="entry name" value="GARS_A"/>
    <property type="match status" value="1"/>
</dbReference>
<dbReference type="Gene3D" id="3.30.470.20">
    <property type="entry name" value="ATP-grasp fold, B domain"/>
    <property type="match status" value="1"/>
</dbReference>
<evidence type="ECO:0000313" key="7">
    <source>
        <dbReference type="Proteomes" id="UP001500668"/>
    </source>
</evidence>
<dbReference type="EMBL" id="BAAACA010000006">
    <property type="protein sequence ID" value="GAA0585893.1"/>
    <property type="molecule type" value="Genomic_DNA"/>
</dbReference>
<organism evidence="6 7">
    <name type="scientific">Streptomyces crystallinus</name>
    <dbReference type="NCBI Taxonomy" id="68191"/>
    <lineage>
        <taxon>Bacteria</taxon>
        <taxon>Bacillati</taxon>
        <taxon>Actinomycetota</taxon>
        <taxon>Actinomycetes</taxon>
        <taxon>Kitasatosporales</taxon>
        <taxon>Streptomycetaceae</taxon>
        <taxon>Streptomyces</taxon>
    </lineage>
</organism>
<dbReference type="Gene3D" id="3.30.1490.20">
    <property type="entry name" value="ATP-grasp fold, A domain"/>
    <property type="match status" value="1"/>
</dbReference>
<dbReference type="Pfam" id="PF13535">
    <property type="entry name" value="ATP-grasp_4"/>
    <property type="match status" value="1"/>
</dbReference>
<dbReference type="Proteomes" id="UP001500668">
    <property type="component" value="Unassembled WGS sequence"/>
</dbReference>
<keyword evidence="3 4" id="KW-0067">ATP-binding</keyword>
<gene>
    <name evidence="6" type="ORF">GCM10010394_13650</name>
</gene>
<reference evidence="7" key="1">
    <citation type="journal article" date="2019" name="Int. J. Syst. Evol. Microbiol.">
        <title>The Global Catalogue of Microorganisms (GCM) 10K type strain sequencing project: providing services to taxonomists for standard genome sequencing and annotation.</title>
        <authorList>
            <consortium name="The Broad Institute Genomics Platform"/>
            <consortium name="The Broad Institute Genome Sequencing Center for Infectious Disease"/>
            <person name="Wu L."/>
            <person name="Ma J."/>
        </authorList>
    </citation>
    <scope>NUCLEOTIDE SEQUENCE [LARGE SCALE GENOMIC DNA]</scope>
    <source>
        <strain evidence="7">JCM 5067</strain>
    </source>
</reference>
<accession>A0ABP3QAP8</accession>
<evidence type="ECO:0000256" key="3">
    <source>
        <dbReference type="ARBA" id="ARBA00022840"/>
    </source>
</evidence>
<protein>
    <recommendedName>
        <fullName evidence="5">ATP-grasp domain-containing protein</fullName>
    </recommendedName>
</protein>
<proteinExistence type="predicted"/>
<dbReference type="InterPro" id="IPR013815">
    <property type="entry name" value="ATP_grasp_subdomain_1"/>
</dbReference>
<keyword evidence="1" id="KW-0436">Ligase</keyword>
<evidence type="ECO:0000256" key="2">
    <source>
        <dbReference type="ARBA" id="ARBA00022741"/>
    </source>
</evidence>
<dbReference type="PROSITE" id="PS50975">
    <property type="entry name" value="ATP_GRASP"/>
    <property type="match status" value="1"/>
</dbReference>
<name>A0ABP3QAP8_9ACTN</name>
<dbReference type="RefSeq" id="WP_344071135.1">
    <property type="nucleotide sequence ID" value="NZ_BAAACA010000006.1"/>
</dbReference>
<keyword evidence="7" id="KW-1185">Reference proteome</keyword>
<sequence length="418" mass="44640">MTEHVLVFGVGYDIPARMRAFGEATGQKVTTSVVCWPEHLAKMDDTEEHQRIVVLSPDASDEEWIAMARAIDAVERVTRIGSFYDDCRPQAALVAQVLGLDTHTPEIVELVMNKYAMRQRLAETGVEATASAVVETPDELRSFAEAHGYPCVVKPLTGAASKGVSIVAGAAEAESALARASGTGSDARATVEEFLAGAQYSVEAFSERGEHVVVAITRKYSDPVSLVELGHVMPAPLEPAQTEAVTRHVVATLDALGVEFGPTHTEVILTERGPRVIETHLRTGGDELWNMVTDATGVDLIESQLQQILGEKVLPGIRATLDDPDRNGRSEAIWFAGAPERGTLVEVSGTEAERPGAVTLNVLGTPGTELNGLQNSFSRLAWARAHAATAEEAVALAREAIDGLAFITRVPASHGELL</sequence>
<evidence type="ECO:0000259" key="5">
    <source>
        <dbReference type="PROSITE" id="PS50975"/>
    </source>
</evidence>
<dbReference type="SUPFAM" id="SSF56059">
    <property type="entry name" value="Glutathione synthetase ATP-binding domain-like"/>
    <property type="match status" value="1"/>
</dbReference>
<dbReference type="InterPro" id="IPR052032">
    <property type="entry name" value="ATP-dep_AA_Ligase"/>
</dbReference>
<evidence type="ECO:0000256" key="4">
    <source>
        <dbReference type="PROSITE-ProRule" id="PRU00409"/>
    </source>
</evidence>
<dbReference type="PANTHER" id="PTHR43585">
    <property type="entry name" value="FUMIPYRROLE BIOSYNTHESIS PROTEIN C"/>
    <property type="match status" value="1"/>
</dbReference>
<feature type="domain" description="ATP-grasp" evidence="5">
    <location>
        <begin position="118"/>
        <end position="309"/>
    </location>
</feature>
<dbReference type="InterPro" id="IPR011761">
    <property type="entry name" value="ATP-grasp"/>
</dbReference>
<dbReference type="InterPro" id="IPR040570">
    <property type="entry name" value="LAL_C2"/>
</dbReference>
<evidence type="ECO:0000313" key="6">
    <source>
        <dbReference type="EMBL" id="GAA0585893.1"/>
    </source>
</evidence>
<dbReference type="PANTHER" id="PTHR43585:SF2">
    <property type="entry name" value="ATP-GRASP ENZYME FSQD"/>
    <property type="match status" value="1"/>
</dbReference>